<protein>
    <submittedName>
        <fullName evidence="1">Uncharacterized protein</fullName>
    </submittedName>
</protein>
<accession>A0A0G0HPM2</accession>
<reference evidence="1 2" key="1">
    <citation type="journal article" date="2015" name="Nature">
        <title>rRNA introns, odd ribosomes, and small enigmatic genomes across a large radiation of phyla.</title>
        <authorList>
            <person name="Brown C.T."/>
            <person name="Hug L.A."/>
            <person name="Thomas B.C."/>
            <person name="Sharon I."/>
            <person name="Castelle C.J."/>
            <person name="Singh A."/>
            <person name="Wilkins M.J."/>
            <person name="Williams K.H."/>
            <person name="Banfield J.F."/>
        </authorList>
    </citation>
    <scope>NUCLEOTIDE SEQUENCE [LARGE SCALE GENOMIC DNA]</scope>
</reference>
<dbReference type="EMBL" id="LBTR01000032">
    <property type="protein sequence ID" value="KKQ44127.1"/>
    <property type="molecule type" value="Genomic_DNA"/>
</dbReference>
<gene>
    <name evidence="1" type="ORF">US62_C0032G0011</name>
</gene>
<evidence type="ECO:0000313" key="2">
    <source>
        <dbReference type="Proteomes" id="UP000034603"/>
    </source>
</evidence>
<sequence>MMLYYDHLVVFTKVEKHLKKINVNDDEKSEIWKLIDEMVHHRALTTVLNKLPFEEHNEFLDRFHRAPHDIAIIEYVNSKVGSDITKDLQKDFEKLEKEILDLLSNG</sequence>
<name>A0A0G0HPM2_9BACT</name>
<dbReference type="AlphaFoldDB" id="A0A0G0HPM2"/>
<evidence type="ECO:0000313" key="1">
    <source>
        <dbReference type="EMBL" id="KKQ44127.1"/>
    </source>
</evidence>
<proteinExistence type="predicted"/>
<organism evidence="1 2">
    <name type="scientific">Candidatus Woesebacteria bacterium GW2011_GWA1_37_8</name>
    <dbReference type="NCBI Taxonomy" id="1618546"/>
    <lineage>
        <taxon>Bacteria</taxon>
        <taxon>Candidatus Woeseibacteriota</taxon>
    </lineage>
</organism>
<dbReference type="Proteomes" id="UP000034603">
    <property type="component" value="Unassembled WGS sequence"/>
</dbReference>
<comment type="caution">
    <text evidence="1">The sequence shown here is derived from an EMBL/GenBank/DDBJ whole genome shotgun (WGS) entry which is preliminary data.</text>
</comment>